<dbReference type="NCBIfam" id="TIGR00229">
    <property type="entry name" value="sensory_box"/>
    <property type="match status" value="1"/>
</dbReference>
<dbReference type="InterPro" id="IPR043128">
    <property type="entry name" value="Rev_trsase/Diguanyl_cyclase"/>
</dbReference>
<dbReference type="SUPFAM" id="SSF55781">
    <property type="entry name" value="GAF domain-like"/>
    <property type="match status" value="1"/>
</dbReference>
<dbReference type="SUPFAM" id="SSF55785">
    <property type="entry name" value="PYP-like sensor domain (PAS domain)"/>
    <property type="match status" value="1"/>
</dbReference>
<comment type="caution">
    <text evidence="3">The sequence shown here is derived from an EMBL/GenBank/DDBJ whole genome shotgun (WGS) entry which is preliminary data.</text>
</comment>
<dbReference type="Gene3D" id="3.30.70.270">
    <property type="match status" value="1"/>
</dbReference>
<dbReference type="InterPro" id="IPR000014">
    <property type="entry name" value="PAS"/>
</dbReference>
<dbReference type="SUPFAM" id="SSF55073">
    <property type="entry name" value="Nucleotide cyclase"/>
    <property type="match status" value="1"/>
</dbReference>
<dbReference type="Gene3D" id="3.30.450.40">
    <property type="match status" value="1"/>
</dbReference>
<keyword evidence="4" id="KW-1185">Reference proteome</keyword>
<dbReference type="InterPro" id="IPR035965">
    <property type="entry name" value="PAS-like_dom_sf"/>
</dbReference>
<dbReference type="RefSeq" id="WP_182213402.1">
    <property type="nucleotide sequence ID" value="NZ_JACEZS010000001.1"/>
</dbReference>
<organism evidence="3 4">
    <name type="scientific">Rugamonas fusca</name>
    <dbReference type="NCBI Taxonomy" id="2758568"/>
    <lineage>
        <taxon>Bacteria</taxon>
        <taxon>Pseudomonadati</taxon>
        <taxon>Pseudomonadota</taxon>
        <taxon>Betaproteobacteria</taxon>
        <taxon>Burkholderiales</taxon>
        <taxon>Oxalobacteraceae</taxon>
        <taxon>Telluria group</taxon>
        <taxon>Rugamonas</taxon>
    </lineage>
</organism>
<feature type="domain" description="PAS" evidence="1">
    <location>
        <begin position="18"/>
        <end position="75"/>
    </location>
</feature>
<dbReference type="NCBIfam" id="TIGR00254">
    <property type="entry name" value="GGDEF"/>
    <property type="match status" value="1"/>
</dbReference>
<dbReference type="GO" id="GO:0003824">
    <property type="term" value="F:catalytic activity"/>
    <property type="evidence" value="ECO:0007669"/>
    <property type="project" value="UniProtKB-ARBA"/>
</dbReference>
<dbReference type="Gene3D" id="3.30.450.20">
    <property type="entry name" value="PAS domain"/>
    <property type="match status" value="1"/>
</dbReference>
<protein>
    <submittedName>
        <fullName evidence="3">Diguanylate cyclase</fullName>
    </submittedName>
</protein>
<dbReference type="InterPro" id="IPR052163">
    <property type="entry name" value="DGC-Regulatory_Protein"/>
</dbReference>
<dbReference type="CDD" id="cd00130">
    <property type="entry name" value="PAS"/>
    <property type="match status" value="1"/>
</dbReference>
<name>A0A7W2EE66_9BURK</name>
<dbReference type="InterPro" id="IPR013655">
    <property type="entry name" value="PAS_fold_3"/>
</dbReference>
<evidence type="ECO:0000259" key="2">
    <source>
        <dbReference type="PROSITE" id="PS50887"/>
    </source>
</evidence>
<dbReference type="PANTHER" id="PTHR46663:SF3">
    <property type="entry name" value="SLL0267 PROTEIN"/>
    <property type="match status" value="1"/>
</dbReference>
<dbReference type="Proteomes" id="UP000566711">
    <property type="component" value="Unassembled WGS sequence"/>
</dbReference>
<feature type="domain" description="GGDEF" evidence="2">
    <location>
        <begin position="316"/>
        <end position="445"/>
    </location>
</feature>
<gene>
    <name evidence="3" type="ORF">H3H36_02015</name>
</gene>
<evidence type="ECO:0000259" key="1">
    <source>
        <dbReference type="PROSITE" id="PS50112"/>
    </source>
</evidence>
<dbReference type="InterPro" id="IPR029016">
    <property type="entry name" value="GAF-like_dom_sf"/>
</dbReference>
<dbReference type="PROSITE" id="PS50887">
    <property type="entry name" value="GGDEF"/>
    <property type="match status" value="1"/>
</dbReference>
<dbReference type="PROSITE" id="PS50112">
    <property type="entry name" value="PAS"/>
    <property type="match status" value="1"/>
</dbReference>
<proteinExistence type="predicted"/>
<dbReference type="InterPro" id="IPR003018">
    <property type="entry name" value="GAF"/>
</dbReference>
<dbReference type="InterPro" id="IPR000160">
    <property type="entry name" value="GGDEF_dom"/>
</dbReference>
<dbReference type="AlphaFoldDB" id="A0A7W2EE66"/>
<evidence type="ECO:0000313" key="3">
    <source>
        <dbReference type="EMBL" id="MBA5604137.1"/>
    </source>
</evidence>
<dbReference type="SMART" id="SM00091">
    <property type="entry name" value="PAS"/>
    <property type="match status" value="1"/>
</dbReference>
<accession>A0A7W2EE66</accession>
<dbReference type="SMART" id="SM00267">
    <property type="entry name" value="GGDEF"/>
    <property type="match status" value="1"/>
</dbReference>
<dbReference type="CDD" id="cd01949">
    <property type="entry name" value="GGDEF"/>
    <property type="match status" value="1"/>
</dbReference>
<reference evidence="3 4" key="1">
    <citation type="submission" date="2020-07" db="EMBL/GenBank/DDBJ databases">
        <title>Novel species isolated from subtropical streams in China.</title>
        <authorList>
            <person name="Lu H."/>
        </authorList>
    </citation>
    <scope>NUCLEOTIDE SEQUENCE [LARGE SCALE GENOMIC DNA]</scope>
    <source>
        <strain evidence="3 4">FT3S</strain>
    </source>
</reference>
<dbReference type="Pfam" id="PF00990">
    <property type="entry name" value="GGDEF"/>
    <property type="match status" value="1"/>
</dbReference>
<dbReference type="Pfam" id="PF13185">
    <property type="entry name" value="GAF_2"/>
    <property type="match status" value="1"/>
</dbReference>
<sequence length="445" mass="49254">MEKFFPAPVANFADLLLDAVCMVDAAGRFVFASAACERIFGYTPEEMQGRVMIDMVAPEDRARTLAAARDIMAGEPNRHFENRYLRKDGTLVHILWSARWSEQHQLRVAVARDITAAKQAEATRAALYAISEAAHATDDLPQLFQHIHQVIGGLLPAACLAVALDDECGGQLRFAYHADQQGPLPQSLLARLMGEEVRRQARPLLLAPATLASLPEPLRAAAGLAPVSWLGVPLTSSQGPIGVLMLQGPREHAYTDAERDLLLFVSTQVATAIQRKRMHAQLRFMAQHDELTRLPNRRLFHDRLETAFARAQRQQNRLSLLFIDLDKFKRVNDEYGHDSGDLLLKEVAWRLQACVRESDTVARIGGDEFVVILENVGSSEHALVVRDKIHQALAEPVPLAERGSLRIEASIGVAHYPEHGADTQQLLRHADNAMYASKTPAPLPA</sequence>
<dbReference type="EMBL" id="JACEZS010000001">
    <property type="protein sequence ID" value="MBA5604137.1"/>
    <property type="molecule type" value="Genomic_DNA"/>
</dbReference>
<dbReference type="InterPro" id="IPR029787">
    <property type="entry name" value="Nucleotide_cyclase"/>
</dbReference>
<evidence type="ECO:0000313" key="4">
    <source>
        <dbReference type="Proteomes" id="UP000566711"/>
    </source>
</evidence>
<dbReference type="SMART" id="SM00065">
    <property type="entry name" value="GAF"/>
    <property type="match status" value="1"/>
</dbReference>
<dbReference type="FunFam" id="3.30.70.270:FF:000001">
    <property type="entry name" value="Diguanylate cyclase domain protein"/>
    <property type="match status" value="1"/>
</dbReference>
<dbReference type="Pfam" id="PF08447">
    <property type="entry name" value="PAS_3"/>
    <property type="match status" value="1"/>
</dbReference>
<dbReference type="PANTHER" id="PTHR46663">
    <property type="entry name" value="DIGUANYLATE CYCLASE DGCT-RELATED"/>
    <property type="match status" value="1"/>
</dbReference>